<dbReference type="Pfam" id="PF02682">
    <property type="entry name" value="CT_C_D"/>
    <property type="match status" value="1"/>
</dbReference>
<dbReference type="PANTHER" id="PTHR34698">
    <property type="entry name" value="5-OXOPROLINASE SUBUNIT B"/>
    <property type="match status" value="1"/>
</dbReference>
<organism evidence="5 6">
    <name type="scientific">Mycetocola manganoxydans</name>
    <dbReference type="NCBI Taxonomy" id="699879"/>
    <lineage>
        <taxon>Bacteria</taxon>
        <taxon>Bacillati</taxon>
        <taxon>Actinomycetota</taxon>
        <taxon>Actinomycetes</taxon>
        <taxon>Micrococcales</taxon>
        <taxon>Microbacteriaceae</taxon>
        <taxon>Mycetocola</taxon>
    </lineage>
</organism>
<evidence type="ECO:0000313" key="6">
    <source>
        <dbReference type="Proteomes" id="UP000270299"/>
    </source>
</evidence>
<dbReference type="OrthoDB" id="9768696at2"/>
<dbReference type="AlphaFoldDB" id="A0A3L6ZVA8"/>
<dbReference type="InterPro" id="IPR003833">
    <property type="entry name" value="CT_C_D"/>
</dbReference>
<keyword evidence="3" id="KW-0067">ATP-binding</keyword>
<dbReference type="SUPFAM" id="SSF50891">
    <property type="entry name" value="Cyclophilin-like"/>
    <property type="match status" value="1"/>
</dbReference>
<evidence type="ECO:0000256" key="3">
    <source>
        <dbReference type="ARBA" id="ARBA00022840"/>
    </source>
</evidence>
<keyword evidence="2 5" id="KW-0378">Hydrolase</keyword>
<feature type="domain" description="Carboxyltransferase" evidence="4">
    <location>
        <begin position="2"/>
        <end position="194"/>
    </location>
</feature>
<dbReference type="InterPro" id="IPR029000">
    <property type="entry name" value="Cyclophilin-like_dom_sf"/>
</dbReference>
<sequence length="206" mass="21384">MTTLRAVGDRAVIVDCADLEAVLALHAALAASPPDGVIDLVPAARTVLVTFDPSILAGDRVAGWIRSTPPVRPGALGDAGDALVLDVEYSGEDLGEVASLLSLTEREVVDLHTASVWRVAFVGFAPGFGYLVTDSTRLAVPRRSSPRTSVPAGAVGLAGEYTGVYPRSSPGGWQLIGRTDAPLWNADASPPALLTPGRVVCFREAS</sequence>
<dbReference type="InterPro" id="IPR010016">
    <property type="entry name" value="PxpB"/>
</dbReference>
<dbReference type="GO" id="GO:0016787">
    <property type="term" value="F:hydrolase activity"/>
    <property type="evidence" value="ECO:0007669"/>
    <property type="project" value="UniProtKB-KW"/>
</dbReference>
<evidence type="ECO:0000256" key="2">
    <source>
        <dbReference type="ARBA" id="ARBA00022801"/>
    </source>
</evidence>
<dbReference type="RefSeq" id="WP_121672373.1">
    <property type="nucleotide sequence ID" value="NZ_BMXM01000005.1"/>
</dbReference>
<keyword evidence="6" id="KW-1185">Reference proteome</keyword>
<accession>A0A3L6ZVA8</accession>
<dbReference type="PANTHER" id="PTHR34698:SF2">
    <property type="entry name" value="5-OXOPROLINASE SUBUNIT B"/>
    <property type="match status" value="1"/>
</dbReference>
<dbReference type="EMBL" id="RCUV01000006">
    <property type="protein sequence ID" value="RLP71926.1"/>
    <property type="molecule type" value="Genomic_DNA"/>
</dbReference>
<evidence type="ECO:0000259" key="4">
    <source>
        <dbReference type="SMART" id="SM00796"/>
    </source>
</evidence>
<keyword evidence="1" id="KW-0547">Nucleotide-binding</keyword>
<name>A0A3L6ZVA8_9MICO</name>
<dbReference type="Gene3D" id="3.30.1360.40">
    <property type="match status" value="1"/>
</dbReference>
<evidence type="ECO:0000256" key="1">
    <source>
        <dbReference type="ARBA" id="ARBA00022741"/>
    </source>
</evidence>
<dbReference type="SMART" id="SM00796">
    <property type="entry name" value="AHS1"/>
    <property type="match status" value="1"/>
</dbReference>
<gene>
    <name evidence="5" type="ORF">D9V29_05680</name>
</gene>
<dbReference type="Proteomes" id="UP000270299">
    <property type="component" value="Unassembled WGS sequence"/>
</dbReference>
<dbReference type="Gene3D" id="2.40.100.10">
    <property type="entry name" value="Cyclophilin-like"/>
    <property type="match status" value="1"/>
</dbReference>
<reference evidence="5 6" key="1">
    <citation type="submission" date="2018-10" db="EMBL/GenBank/DDBJ databases">
        <authorList>
            <person name="Li J."/>
        </authorList>
    </citation>
    <scope>NUCLEOTIDE SEQUENCE [LARGE SCALE GENOMIC DNA]</scope>
    <source>
        <strain evidence="5 6">CCTCC AB209002</strain>
    </source>
</reference>
<dbReference type="SUPFAM" id="SSF160467">
    <property type="entry name" value="PH0987 N-terminal domain-like"/>
    <property type="match status" value="1"/>
</dbReference>
<evidence type="ECO:0000313" key="5">
    <source>
        <dbReference type="EMBL" id="RLP71926.1"/>
    </source>
</evidence>
<dbReference type="GO" id="GO:0005524">
    <property type="term" value="F:ATP binding"/>
    <property type="evidence" value="ECO:0007669"/>
    <property type="project" value="UniProtKB-KW"/>
</dbReference>
<protein>
    <submittedName>
        <fullName evidence="5">Allophanate hydrolase subunit 1</fullName>
    </submittedName>
</protein>
<proteinExistence type="predicted"/>
<comment type="caution">
    <text evidence="5">The sequence shown here is derived from an EMBL/GenBank/DDBJ whole genome shotgun (WGS) entry which is preliminary data.</text>
</comment>